<dbReference type="InterPro" id="IPR013737">
    <property type="entry name" value="Bac_rhamnosid_N"/>
</dbReference>
<dbReference type="Pfam" id="PF17389">
    <property type="entry name" value="Bac_rhamnosid6H"/>
    <property type="match status" value="1"/>
</dbReference>
<feature type="domain" description="Alpha-L-rhamnosidase concanavalin-like" evidence="1">
    <location>
        <begin position="281"/>
        <end position="354"/>
    </location>
</feature>
<dbReference type="GO" id="GO:0005975">
    <property type="term" value="P:carbohydrate metabolic process"/>
    <property type="evidence" value="ECO:0007669"/>
    <property type="project" value="InterPro"/>
</dbReference>
<dbReference type="InterPro" id="IPR035396">
    <property type="entry name" value="Bac_rhamnosid6H"/>
</dbReference>
<comment type="caution">
    <text evidence="4">The sequence shown here is derived from an EMBL/GenBank/DDBJ whole genome shotgun (WGS) entry which is preliminary data.</text>
</comment>
<feature type="domain" description="Bacterial alpha-L-rhamnosidase N-terminal" evidence="2">
    <location>
        <begin position="42"/>
        <end position="180"/>
    </location>
</feature>
<accession>A0A927BP00</accession>
<dbReference type="EMBL" id="JACXIZ010000007">
    <property type="protein sequence ID" value="MBD2844061.1"/>
    <property type="molecule type" value="Genomic_DNA"/>
</dbReference>
<dbReference type="Gene3D" id="2.60.120.260">
    <property type="entry name" value="Galactose-binding domain-like"/>
    <property type="match status" value="2"/>
</dbReference>
<keyword evidence="5" id="KW-1185">Reference proteome</keyword>
<evidence type="ECO:0000313" key="4">
    <source>
        <dbReference type="EMBL" id="MBD2844061.1"/>
    </source>
</evidence>
<evidence type="ECO:0000259" key="1">
    <source>
        <dbReference type="Pfam" id="PF05592"/>
    </source>
</evidence>
<reference evidence="4" key="1">
    <citation type="submission" date="2020-09" db="EMBL/GenBank/DDBJ databases">
        <title>A novel bacterium of genus Paenibacillus, isolated from South China Sea.</title>
        <authorList>
            <person name="Huang H."/>
            <person name="Mo K."/>
            <person name="Hu Y."/>
        </authorList>
    </citation>
    <scope>NUCLEOTIDE SEQUENCE</scope>
    <source>
        <strain evidence="4">IB182496</strain>
    </source>
</reference>
<feature type="domain" description="Alpha-L-rhamnosidase six-hairpin glycosidase" evidence="3">
    <location>
        <begin position="377"/>
        <end position="716"/>
    </location>
</feature>
<dbReference type="InterPro" id="IPR008902">
    <property type="entry name" value="Rhamnosid_concanavalin"/>
</dbReference>
<evidence type="ECO:0000313" key="5">
    <source>
        <dbReference type="Proteomes" id="UP000621560"/>
    </source>
</evidence>
<gene>
    <name evidence="4" type="ORF">IDH44_02565</name>
</gene>
<sequence>MSRYWKGKWIWAPAQDESGNGSNVYYYFRKEIELKNLSPSYRLYITADTRYRLHINGQPTGSGPAMCVNHYQYYDVIDVTPSIEEGINCIALEVYRLGSIPGPSGLLAELTDADGAVLMSTDDSWRTVKADAWRSDTQFFRMSMYSPFQEHYSSTREPVGWKESGFRDDGWARPRIWSGPVSDSPPAVAPWTRLIERDIPKLIETREYARAIAYMEESIELMNRMRSEDLSIGLSMAGQPLQFTMIHRAEGLLGAEGGDTELRCSVGHLSRELDGIYNPCIVLDFGRSINAYLELDLTAAAGAVIDIGYAERLLNGRFNNAVEGMYADRYEARAGRQKFRSYHWKSFRYIKLMLRSGTEPLMLHRLQAARCRYPYEERGSFHSSDQLLNQVFRICKDTLDLCSNDSIMDTPWREQAQFVGDVSAVTLGGIYACFGDVLLPGKFLRQSAANQLPDGLLPSVTNSLANDSLHPDYSLWWVWGLWQHYRYTGEEQWIHRYYPHVLKVVDAFLGYVNHQGLIEHMPYAVFIDWAHLDRKGVSTPLNALFYGVAGAVEAMAEIKGDAYTRERLRMARSKLKNGFDAVLFCPERECYTDASFEGKQSPRISEQANTSAIYWGLCSRARAQRIFDRLWGEDSLIHTESQPFHTMITLRALMSAGMREQAVALVKDRWGKRMALKGATSTYEEWESNGSRRNGGFTPIMRTQSHAWSAYPAEFLLYGLAGFEILEPGCGKVGVKPFAGAFDYDIVIPLPQGLLRVSRKAGMSEVMAPPLVKVVSSEKGGDARGQQSIQ</sequence>
<evidence type="ECO:0000259" key="2">
    <source>
        <dbReference type="Pfam" id="PF08531"/>
    </source>
</evidence>
<dbReference type="Gene3D" id="2.60.420.10">
    <property type="entry name" value="Maltose phosphorylase, domain 3"/>
    <property type="match status" value="1"/>
</dbReference>
<protein>
    <submittedName>
        <fullName evidence="4">Alpha-L-rhamnosidase N-terminal domain-containing protein</fullName>
    </submittedName>
</protein>
<dbReference type="RefSeq" id="WP_190914378.1">
    <property type="nucleotide sequence ID" value="NZ_JACXIZ010000007.1"/>
</dbReference>
<dbReference type="PANTHER" id="PTHR34987">
    <property type="entry name" value="C, PUTATIVE (AFU_ORTHOLOGUE AFUA_3G02880)-RELATED"/>
    <property type="match status" value="1"/>
</dbReference>
<dbReference type="Gene3D" id="1.50.10.10">
    <property type="match status" value="1"/>
</dbReference>
<dbReference type="Pfam" id="PF05592">
    <property type="entry name" value="Bac_rhamnosid"/>
    <property type="match status" value="1"/>
</dbReference>
<dbReference type="AlphaFoldDB" id="A0A927BP00"/>
<dbReference type="PANTHER" id="PTHR34987:SF4">
    <property type="entry name" value="ALPHA-L-RHAMNOSIDASE C-TERMINAL DOMAIN-CONTAINING PROTEIN"/>
    <property type="match status" value="1"/>
</dbReference>
<organism evidence="4 5">
    <name type="scientific">Paenibacillus sabuli</name>
    <dbReference type="NCBI Taxonomy" id="2772509"/>
    <lineage>
        <taxon>Bacteria</taxon>
        <taxon>Bacillati</taxon>
        <taxon>Bacillota</taxon>
        <taxon>Bacilli</taxon>
        <taxon>Bacillales</taxon>
        <taxon>Paenibacillaceae</taxon>
        <taxon>Paenibacillus</taxon>
    </lineage>
</organism>
<dbReference type="Proteomes" id="UP000621560">
    <property type="component" value="Unassembled WGS sequence"/>
</dbReference>
<proteinExistence type="predicted"/>
<evidence type="ECO:0000259" key="3">
    <source>
        <dbReference type="Pfam" id="PF17389"/>
    </source>
</evidence>
<dbReference type="InterPro" id="IPR008928">
    <property type="entry name" value="6-hairpin_glycosidase_sf"/>
</dbReference>
<dbReference type="InterPro" id="IPR012341">
    <property type="entry name" value="6hp_glycosidase-like_sf"/>
</dbReference>
<dbReference type="Pfam" id="PF08531">
    <property type="entry name" value="Bac_rhamnosid_N"/>
    <property type="match status" value="1"/>
</dbReference>
<dbReference type="SUPFAM" id="SSF48208">
    <property type="entry name" value="Six-hairpin glycosidases"/>
    <property type="match status" value="1"/>
</dbReference>
<name>A0A927BP00_9BACL</name>